<dbReference type="OrthoDB" id="9782546at2"/>
<evidence type="ECO:0000256" key="4">
    <source>
        <dbReference type="ARBA" id="ARBA00011218"/>
    </source>
</evidence>
<dbReference type="GO" id="GO:0005737">
    <property type="term" value="C:cytoplasm"/>
    <property type="evidence" value="ECO:0007669"/>
    <property type="project" value="TreeGrafter"/>
</dbReference>
<proteinExistence type="inferred from homology"/>
<dbReference type="HOGENOM" id="CLU_039622_0_1_0"/>
<feature type="domain" description="Quinolinate phosphoribosyl transferase N-terminal" evidence="14">
    <location>
        <begin position="23"/>
        <end position="108"/>
    </location>
</feature>
<comment type="function">
    <text evidence="1">Involved in the catabolism of quinolinic acid (QA).</text>
</comment>
<dbReference type="CDD" id="cd01572">
    <property type="entry name" value="QPRTase"/>
    <property type="match status" value="1"/>
</dbReference>
<dbReference type="InterPro" id="IPR022412">
    <property type="entry name" value="Quinolinate_PRibosylTrfase_N"/>
</dbReference>
<dbReference type="PANTHER" id="PTHR32179">
    <property type="entry name" value="NICOTINATE-NUCLEOTIDE PYROPHOSPHORYLASE [CARBOXYLATING]"/>
    <property type="match status" value="1"/>
</dbReference>
<dbReference type="SUPFAM" id="SSF54675">
    <property type="entry name" value="Nicotinate/Quinolinate PRTase N-terminal domain-like"/>
    <property type="match status" value="1"/>
</dbReference>
<dbReference type="PIRSF" id="PIRSF006250">
    <property type="entry name" value="NadC_ModD"/>
    <property type="match status" value="1"/>
</dbReference>
<reference evidence="15 16" key="1">
    <citation type="journal article" date="2015" name="Genome Announc.">
        <title>Genome Sequence of a Sulfate-Reducing Thermophilic Bacterium, Thermodesulfobacterium commune DSM 2178T (Phylum Thermodesulfobacteria).</title>
        <authorList>
            <person name="Bhatnagar S."/>
            <person name="Badger J.H."/>
            <person name="Madupu R."/>
            <person name="Khouri H.M."/>
            <person name="O'Connor E.M."/>
            <person name="Robb F.T."/>
            <person name="Ward N.L."/>
            <person name="Eisen J.A."/>
        </authorList>
    </citation>
    <scope>NUCLEOTIDE SEQUENCE [LARGE SCALE GENOMIC DNA]</scope>
    <source>
        <strain evidence="15 16">DSM 2178</strain>
    </source>
</reference>
<dbReference type="KEGG" id="tcm:HL41_01150"/>
<protein>
    <recommendedName>
        <fullName evidence="11">Probable nicotinate-nucleotide pyrophosphorylase [carboxylating]</fullName>
        <ecNumber evidence="5">2.4.2.19</ecNumber>
    </recommendedName>
    <alternativeName>
        <fullName evidence="9">Quinolinate phosphoribosyltransferase [decarboxylating]</fullName>
    </alternativeName>
</protein>
<gene>
    <name evidence="15" type="ORF">HL41_01150</name>
</gene>
<dbReference type="NCBIfam" id="TIGR00078">
    <property type="entry name" value="nadC"/>
    <property type="match status" value="1"/>
</dbReference>
<evidence type="ECO:0000256" key="8">
    <source>
        <dbReference type="ARBA" id="ARBA00022679"/>
    </source>
</evidence>
<dbReference type="Proteomes" id="UP000028481">
    <property type="component" value="Chromosome"/>
</dbReference>
<evidence type="ECO:0000313" key="16">
    <source>
        <dbReference type="Proteomes" id="UP000028481"/>
    </source>
</evidence>
<dbReference type="GO" id="GO:0034213">
    <property type="term" value="P:quinolinate catabolic process"/>
    <property type="evidence" value="ECO:0007669"/>
    <property type="project" value="TreeGrafter"/>
</dbReference>
<dbReference type="InterPro" id="IPR002638">
    <property type="entry name" value="Quinolinate_PRibosylTrfase_C"/>
</dbReference>
<dbReference type="RefSeq" id="WP_038063396.1">
    <property type="nucleotide sequence ID" value="NZ_CP008796.1"/>
</dbReference>
<dbReference type="InterPro" id="IPR027277">
    <property type="entry name" value="NadC/ModD"/>
</dbReference>
<evidence type="ECO:0000259" key="14">
    <source>
        <dbReference type="Pfam" id="PF02749"/>
    </source>
</evidence>
<evidence type="ECO:0000313" key="15">
    <source>
        <dbReference type="EMBL" id="AIH03545.1"/>
    </source>
</evidence>
<evidence type="ECO:0000256" key="2">
    <source>
        <dbReference type="ARBA" id="ARBA00004893"/>
    </source>
</evidence>
<dbReference type="AlphaFoldDB" id="A0A075WRF7"/>
<evidence type="ECO:0000256" key="6">
    <source>
        <dbReference type="ARBA" id="ARBA00022642"/>
    </source>
</evidence>
<dbReference type="GO" id="GO:0009435">
    <property type="term" value="P:NAD+ biosynthetic process"/>
    <property type="evidence" value="ECO:0007669"/>
    <property type="project" value="UniProtKB-UniPathway"/>
</dbReference>
<dbReference type="Pfam" id="PF01729">
    <property type="entry name" value="QRPTase_C"/>
    <property type="match status" value="1"/>
</dbReference>
<dbReference type="InterPro" id="IPR013785">
    <property type="entry name" value="Aldolase_TIM"/>
</dbReference>
<keyword evidence="7 12" id="KW-0328">Glycosyltransferase</keyword>
<dbReference type="InterPro" id="IPR004393">
    <property type="entry name" value="NadC"/>
</dbReference>
<evidence type="ECO:0000256" key="7">
    <source>
        <dbReference type="ARBA" id="ARBA00022676"/>
    </source>
</evidence>
<dbReference type="FunFam" id="3.20.20.70:FF:000030">
    <property type="entry name" value="Nicotinate-nucleotide pyrophosphorylase, carboxylating"/>
    <property type="match status" value="1"/>
</dbReference>
<dbReference type="eggNOG" id="COG0157">
    <property type="taxonomic scope" value="Bacteria"/>
</dbReference>
<keyword evidence="16" id="KW-1185">Reference proteome</keyword>
<feature type="domain" description="Quinolinate phosphoribosyl transferase C-terminal" evidence="13">
    <location>
        <begin position="110"/>
        <end position="279"/>
    </location>
</feature>
<dbReference type="EMBL" id="CP008796">
    <property type="protein sequence ID" value="AIH03545.1"/>
    <property type="molecule type" value="Genomic_DNA"/>
</dbReference>
<evidence type="ECO:0000256" key="5">
    <source>
        <dbReference type="ARBA" id="ARBA00011944"/>
    </source>
</evidence>
<evidence type="ECO:0000256" key="9">
    <source>
        <dbReference type="ARBA" id="ARBA00033102"/>
    </source>
</evidence>
<dbReference type="GO" id="GO:0004514">
    <property type="term" value="F:nicotinate-nucleotide diphosphorylase (carboxylating) activity"/>
    <property type="evidence" value="ECO:0007669"/>
    <property type="project" value="UniProtKB-EC"/>
</dbReference>
<dbReference type="Gene3D" id="3.20.20.70">
    <property type="entry name" value="Aldolase class I"/>
    <property type="match status" value="1"/>
</dbReference>
<dbReference type="EC" id="2.4.2.19" evidence="5"/>
<dbReference type="SUPFAM" id="SSF51690">
    <property type="entry name" value="Nicotinate/Quinolinate PRTase C-terminal domain-like"/>
    <property type="match status" value="1"/>
</dbReference>
<evidence type="ECO:0000256" key="11">
    <source>
        <dbReference type="ARBA" id="ARBA00069173"/>
    </source>
</evidence>
<evidence type="ECO:0000256" key="10">
    <source>
        <dbReference type="ARBA" id="ARBA00047445"/>
    </source>
</evidence>
<dbReference type="PaxDb" id="289377-HL41_01150"/>
<evidence type="ECO:0000256" key="1">
    <source>
        <dbReference type="ARBA" id="ARBA00003237"/>
    </source>
</evidence>
<dbReference type="InterPro" id="IPR037128">
    <property type="entry name" value="Quinolinate_PRibosylTase_N_sf"/>
</dbReference>
<evidence type="ECO:0000256" key="3">
    <source>
        <dbReference type="ARBA" id="ARBA00009400"/>
    </source>
</evidence>
<sequence length="281" mass="31881">MLEKWKIKNLLAKAFEEDIPFYDLTTELVIKENPIVKAYFLAKEPMVVCGTLVVEEGFAFIDPEIKTFWHYQDGQEVEPYTKIGVVEGRVKSILKAERVVLNLFQHLSGIATYTRKMVKKLSPYKTILLDTRKTLPGLKVLQKYAVKVGGGENHRFSLSDGILIKDNHIKVLGGIEKIPQVLKTLPHYLKVEIEVKSLEELEFLLKAKAPIDVVLLDNFTPENVQKAKDLIKQYNPNLKIEVSGGINLDNIEYFAKLEVDYLSSGSLTHSVRAVDISLKIE</sequence>
<keyword evidence="8 12" id="KW-0808">Transferase</keyword>
<evidence type="ECO:0000259" key="13">
    <source>
        <dbReference type="Pfam" id="PF01729"/>
    </source>
</evidence>
<comment type="similarity">
    <text evidence="3 12">Belongs to the NadC/ModD family.</text>
</comment>
<dbReference type="STRING" id="289377.HL41_01150"/>
<comment type="catalytic activity">
    <reaction evidence="10">
        <text>nicotinate beta-D-ribonucleotide + CO2 + diphosphate = quinolinate + 5-phospho-alpha-D-ribose 1-diphosphate + 2 H(+)</text>
        <dbReference type="Rhea" id="RHEA:12733"/>
        <dbReference type="ChEBI" id="CHEBI:15378"/>
        <dbReference type="ChEBI" id="CHEBI:16526"/>
        <dbReference type="ChEBI" id="CHEBI:29959"/>
        <dbReference type="ChEBI" id="CHEBI:33019"/>
        <dbReference type="ChEBI" id="CHEBI:57502"/>
        <dbReference type="ChEBI" id="CHEBI:58017"/>
        <dbReference type="EC" id="2.4.2.19"/>
    </reaction>
</comment>
<dbReference type="PANTHER" id="PTHR32179:SF3">
    <property type="entry name" value="NICOTINATE-NUCLEOTIDE PYROPHOSPHORYLASE [CARBOXYLATING]"/>
    <property type="match status" value="1"/>
</dbReference>
<accession>A0A075WRF7</accession>
<organism evidence="15 16">
    <name type="scientific">Thermodesulfobacterium commune DSM 2178</name>
    <dbReference type="NCBI Taxonomy" id="289377"/>
    <lineage>
        <taxon>Bacteria</taxon>
        <taxon>Pseudomonadati</taxon>
        <taxon>Thermodesulfobacteriota</taxon>
        <taxon>Thermodesulfobacteria</taxon>
        <taxon>Thermodesulfobacteriales</taxon>
        <taxon>Thermodesulfobacteriaceae</taxon>
        <taxon>Thermodesulfobacterium</taxon>
    </lineage>
</organism>
<dbReference type="Gene3D" id="3.90.1170.20">
    <property type="entry name" value="Quinolinate phosphoribosyl transferase, N-terminal domain"/>
    <property type="match status" value="1"/>
</dbReference>
<dbReference type="InterPro" id="IPR036068">
    <property type="entry name" value="Nicotinate_pribotase-like_C"/>
</dbReference>
<evidence type="ECO:0000256" key="12">
    <source>
        <dbReference type="PIRNR" id="PIRNR006250"/>
    </source>
</evidence>
<keyword evidence="6" id="KW-0662">Pyridine nucleotide biosynthesis</keyword>
<dbReference type="UniPathway" id="UPA00253">
    <property type="reaction ID" value="UER00331"/>
</dbReference>
<comment type="subunit">
    <text evidence="4">Hexamer formed by 3 homodimers.</text>
</comment>
<dbReference type="FunFam" id="3.90.1170.20:FF:000001">
    <property type="entry name" value="Nicotinate-nucleotide diphosphorylase (Carboxylating)"/>
    <property type="match status" value="1"/>
</dbReference>
<name>A0A075WRF7_9BACT</name>
<comment type="pathway">
    <text evidence="2">Cofactor biosynthesis; NAD(+) biosynthesis; nicotinate D-ribonucleotide from quinolinate: step 1/1.</text>
</comment>
<dbReference type="Pfam" id="PF02749">
    <property type="entry name" value="QRPTase_N"/>
    <property type="match status" value="1"/>
</dbReference>